<dbReference type="Proteomes" id="UP000102843">
    <property type="component" value="Segment"/>
</dbReference>
<dbReference type="EMBL" id="KF644573">
    <property type="protein sequence ID" value="AII81175.1"/>
    <property type="molecule type" value="Genomic_DNA"/>
</dbReference>
<dbReference type="EMBL" id="KF644574">
    <property type="protein sequence ID" value="AII81254.1"/>
    <property type="molecule type" value="Genomic_DNA"/>
</dbReference>
<evidence type="ECO:0000256" key="1">
    <source>
        <dbReference type="SAM" id="MobiDB-lite"/>
    </source>
</evidence>
<keyword evidence="2" id="KW-0472">Membrane</keyword>
<accession>A0A076JXE0</accession>
<reference evidence="6 7" key="1">
    <citation type="journal article" date="2014" name="J. Vet. Med. Sci.">
        <title>Full Genome Sequences of Zebra-Borne Equine Herpesvirus Type 1 Isolated from Zebra, Onager and Thomson's Gazelle.</title>
        <authorList>
            <person name="Guo X."/>
            <person name="Izume S."/>
            <person name="Okada A."/>
            <person name="Ohya K."/>
            <person name="Kimura T."/>
            <person name="Fukushi H."/>
        </authorList>
    </citation>
    <scope>NUCLEOTIDE SEQUENCE [LARGE SCALE GENOMIC DNA]</scope>
    <source>
        <strain evidence="5">94-137</strain>
        <strain evidence="4">T-616</strain>
        <strain evidence="3">T616 delta71</strain>
    </source>
</reference>
<proteinExistence type="predicted"/>
<evidence type="ECO:0000313" key="4">
    <source>
        <dbReference type="EMBL" id="AII81254.1"/>
    </source>
</evidence>
<organism evidence="3 7">
    <name type="scientific">Equid alphaherpesvirus 1</name>
    <name type="common">Equine herpesvirus 1</name>
    <dbReference type="NCBI Taxonomy" id="10326"/>
    <lineage>
        <taxon>Viruses</taxon>
        <taxon>Duplodnaviria</taxon>
        <taxon>Heunggongvirae</taxon>
        <taxon>Peploviricota</taxon>
        <taxon>Herviviricetes</taxon>
        <taxon>Herpesvirales</taxon>
        <taxon>Orthoherpesviridae</taxon>
        <taxon>Alphaherpesvirinae</taxon>
        <taxon>Varicellovirus</taxon>
        <taxon>Varicellovirus equidalpha1</taxon>
    </lineage>
</organism>
<keyword evidence="2" id="KW-1133">Transmembrane helix</keyword>
<dbReference type="Proteomes" id="UP000106683">
    <property type="component" value="Segment"/>
</dbReference>
<evidence type="ECO:0000313" key="3">
    <source>
        <dbReference type="EMBL" id="AII81175.1"/>
    </source>
</evidence>
<sequence length="206" mass="21991">MKPEGVSRGRASSVSISMCPPPPSGARRASLGCAPPLSSRPACCAPSSASLSSSSSRRSMPSLSSSRSSSRSSSLPSTGSLRSITRDPERLPSRPPSYTAINPECLLERGAERPRAWTASVMNAPPSYSEALCQAPPAYELVPELSYHPTQDPRGVYSSRSDPHQPSRRRQNPICIFIIVVATMLLILGLLLTITLSSLTNGKKEK</sequence>
<feature type="transmembrane region" description="Helical" evidence="2">
    <location>
        <begin position="174"/>
        <end position="196"/>
    </location>
</feature>
<name>A0A076JXE0_9ALPH</name>
<feature type="compositionally biased region" description="Low complexity" evidence="1">
    <location>
        <begin position="33"/>
        <end position="83"/>
    </location>
</feature>
<evidence type="ECO:0000256" key="2">
    <source>
        <dbReference type="SAM" id="Phobius"/>
    </source>
</evidence>
<evidence type="ECO:0000313" key="7">
    <source>
        <dbReference type="Proteomes" id="UP000106683"/>
    </source>
</evidence>
<protein>
    <submittedName>
        <fullName evidence="3">ORF1</fullName>
    </submittedName>
</protein>
<evidence type="ECO:0000313" key="5">
    <source>
        <dbReference type="EMBL" id="AII81334.1"/>
    </source>
</evidence>
<dbReference type="Proteomes" id="UP000145961">
    <property type="component" value="Segment"/>
</dbReference>
<dbReference type="EMBL" id="KF644575">
    <property type="protein sequence ID" value="AII81334.1"/>
    <property type="molecule type" value="Genomic_DNA"/>
</dbReference>
<feature type="region of interest" description="Disordered" evidence="1">
    <location>
        <begin position="1"/>
        <end position="105"/>
    </location>
</feature>
<evidence type="ECO:0000313" key="6">
    <source>
        <dbReference type="Proteomes" id="UP000102843"/>
    </source>
</evidence>
<keyword evidence="2" id="KW-0812">Transmembrane</keyword>